<protein>
    <submittedName>
        <fullName evidence="1">Uncharacterized protein</fullName>
    </submittedName>
</protein>
<proteinExistence type="predicted"/>
<dbReference type="AlphaFoldDB" id="A0A1G6X1M5"/>
<dbReference type="RefSeq" id="WP_139191201.1">
    <property type="nucleotide sequence ID" value="NZ_FNAB01000006.1"/>
</dbReference>
<gene>
    <name evidence="1" type="ORF">SAMN05444580_10656</name>
</gene>
<dbReference type="Proteomes" id="UP000199417">
    <property type="component" value="Unassembled WGS sequence"/>
</dbReference>
<evidence type="ECO:0000313" key="1">
    <source>
        <dbReference type="EMBL" id="SDD71949.1"/>
    </source>
</evidence>
<keyword evidence="2" id="KW-1185">Reference proteome</keyword>
<reference evidence="1 2" key="1">
    <citation type="submission" date="2016-10" db="EMBL/GenBank/DDBJ databases">
        <authorList>
            <person name="de Groot N.N."/>
        </authorList>
    </citation>
    <scope>NUCLEOTIDE SEQUENCE [LARGE SCALE GENOMIC DNA]</scope>
    <source>
        <strain evidence="1 2">JCM 11308</strain>
    </source>
</reference>
<organism evidence="1 2">
    <name type="scientific">Rhodococcus tukisamuensis</name>
    <dbReference type="NCBI Taxonomy" id="168276"/>
    <lineage>
        <taxon>Bacteria</taxon>
        <taxon>Bacillati</taxon>
        <taxon>Actinomycetota</taxon>
        <taxon>Actinomycetes</taxon>
        <taxon>Mycobacteriales</taxon>
        <taxon>Nocardiaceae</taxon>
        <taxon>Rhodococcus</taxon>
    </lineage>
</organism>
<accession>A0A1G6X1M5</accession>
<dbReference type="EMBL" id="FNAB01000006">
    <property type="protein sequence ID" value="SDD71949.1"/>
    <property type="molecule type" value="Genomic_DNA"/>
</dbReference>
<name>A0A1G6X1M5_9NOCA</name>
<sequence length="270" mass="29782">MLDADGVMMLLPAKAGGTDYRLGSDCPADDHDHLHLWADTLTKETEDGVTFWRSTGHPIQYASGKPDGTSHRITIIAGGGAQAYNWKTGAIEHGFCGNAHDLSAFEATIYCRLHTPTGTHESVSWIIRGGEHDAQRPEDASCIGISLRDAPSQNSVFKELTHPVYGYSDVRPKFDYTKASGKWLGIKVVSYIDSTTTVRNLMYLDTDPYSSAGSKKNDWRPYLEWTDTQGVVMGAYAQAALWAGWMNTFRVDGWTLVDFSIVSAREIVLP</sequence>
<evidence type="ECO:0000313" key="2">
    <source>
        <dbReference type="Proteomes" id="UP000199417"/>
    </source>
</evidence>